<organism evidence="1 2">
    <name type="scientific">candidate division TA06 bacterium DG_24</name>
    <dbReference type="NCBI Taxonomy" id="1703770"/>
    <lineage>
        <taxon>Bacteria</taxon>
        <taxon>Bacteria division TA06</taxon>
    </lineage>
</organism>
<dbReference type="AlphaFoldDB" id="A0A0S7WQM5"/>
<protein>
    <submittedName>
        <fullName evidence="1">Uncharacterized protein</fullName>
    </submittedName>
</protein>
<dbReference type="EMBL" id="LIZS01000089">
    <property type="protein sequence ID" value="KPJ51916.1"/>
    <property type="molecule type" value="Genomic_DNA"/>
</dbReference>
<gene>
    <name evidence="1" type="ORF">AMJ39_09075</name>
</gene>
<proteinExistence type="predicted"/>
<accession>A0A0S7WQM5</accession>
<reference evidence="1 2" key="1">
    <citation type="journal article" date="2015" name="Microbiome">
        <title>Genomic resolution of linkages in carbon, nitrogen, and sulfur cycling among widespread estuary sediment bacteria.</title>
        <authorList>
            <person name="Baker B.J."/>
            <person name="Lazar C.S."/>
            <person name="Teske A.P."/>
            <person name="Dick G.J."/>
        </authorList>
    </citation>
    <scope>NUCLEOTIDE SEQUENCE [LARGE SCALE GENOMIC DNA]</scope>
    <source>
        <strain evidence="1">DG_24</strain>
    </source>
</reference>
<comment type="caution">
    <text evidence="1">The sequence shown here is derived from an EMBL/GenBank/DDBJ whole genome shotgun (WGS) entry which is preliminary data.</text>
</comment>
<evidence type="ECO:0000313" key="1">
    <source>
        <dbReference type="EMBL" id="KPJ51916.1"/>
    </source>
</evidence>
<name>A0A0S7WQM5_UNCT6</name>
<dbReference type="STRING" id="1703770.AMJ39_09075"/>
<evidence type="ECO:0000313" key="2">
    <source>
        <dbReference type="Proteomes" id="UP000052008"/>
    </source>
</evidence>
<sequence>MLGQYREPGAAELTGEYVRKPEDDGLLSRALDALDEAYRRGASRSGGGITDPLQREQDIGGRDRCTITPDCLITYLEDYIAQILGECPALCQGRHDLAVSAVRVQ</sequence>
<dbReference type="Proteomes" id="UP000052008">
    <property type="component" value="Unassembled WGS sequence"/>
</dbReference>